<evidence type="ECO:0000256" key="1">
    <source>
        <dbReference type="ARBA" id="ARBA00022714"/>
    </source>
</evidence>
<sequence length="117" mass="13352">MTALRVLCHLHELPDGGSRGFLREGLDDQLCVVRQGEDVFIWRNDCPHEHRPMEYRQDRFLSADGSHIVCYAHSAHFDIRTGECFAGPCKGKRLNPVPVHVEDGMVWIPVQIPSIFD</sequence>
<keyword evidence="2" id="KW-0479">Metal-binding</keyword>
<dbReference type="PANTHER" id="PTHR40261">
    <property type="match status" value="1"/>
</dbReference>
<keyword evidence="3" id="KW-0408">Iron</keyword>
<organism evidence="6 7">
    <name type="scientific">Robbsia andropogonis</name>
    <dbReference type="NCBI Taxonomy" id="28092"/>
    <lineage>
        <taxon>Bacteria</taxon>
        <taxon>Pseudomonadati</taxon>
        <taxon>Pseudomonadota</taxon>
        <taxon>Betaproteobacteria</taxon>
        <taxon>Burkholderiales</taxon>
        <taxon>Burkholderiaceae</taxon>
        <taxon>Robbsia</taxon>
    </lineage>
</organism>
<evidence type="ECO:0000256" key="4">
    <source>
        <dbReference type="ARBA" id="ARBA00023014"/>
    </source>
</evidence>
<dbReference type="AlphaFoldDB" id="A0A0F5JVG1"/>
<dbReference type="Gene3D" id="2.102.10.10">
    <property type="entry name" value="Rieske [2Fe-2S] iron-sulphur domain"/>
    <property type="match status" value="1"/>
</dbReference>
<dbReference type="PATRIC" id="fig|28092.6.peg.4920"/>
<protein>
    <submittedName>
        <fullName evidence="6">(2Fe-2S)-binding protein</fullName>
    </submittedName>
</protein>
<feature type="domain" description="Rieske" evidence="5">
    <location>
        <begin position="5"/>
        <end position="108"/>
    </location>
</feature>
<dbReference type="GO" id="GO:0051537">
    <property type="term" value="F:2 iron, 2 sulfur cluster binding"/>
    <property type="evidence" value="ECO:0007669"/>
    <property type="project" value="UniProtKB-KW"/>
</dbReference>
<keyword evidence="7" id="KW-1185">Reference proteome</keyword>
<dbReference type="PANTHER" id="PTHR40261:SF1">
    <property type="entry name" value="RIESKE DOMAIN-CONTAINING PROTEIN"/>
    <property type="match status" value="1"/>
</dbReference>
<dbReference type="Pfam" id="PF00355">
    <property type="entry name" value="Rieske"/>
    <property type="match status" value="1"/>
</dbReference>
<accession>A0A0F5JVG1</accession>
<dbReference type="SUPFAM" id="SSF50022">
    <property type="entry name" value="ISP domain"/>
    <property type="match status" value="1"/>
</dbReference>
<evidence type="ECO:0000313" key="6">
    <source>
        <dbReference type="EMBL" id="KKB61856.1"/>
    </source>
</evidence>
<dbReference type="EMBL" id="LAQU01000030">
    <property type="protein sequence ID" value="KKB61856.1"/>
    <property type="molecule type" value="Genomic_DNA"/>
</dbReference>
<comment type="caution">
    <text evidence="6">The sequence shown here is derived from an EMBL/GenBank/DDBJ whole genome shotgun (WGS) entry which is preliminary data.</text>
</comment>
<keyword evidence="4" id="KW-0411">Iron-sulfur</keyword>
<keyword evidence="1" id="KW-0001">2Fe-2S</keyword>
<evidence type="ECO:0000256" key="2">
    <source>
        <dbReference type="ARBA" id="ARBA00022723"/>
    </source>
</evidence>
<evidence type="ECO:0000313" key="7">
    <source>
        <dbReference type="Proteomes" id="UP000033618"/>
    </source>
</evidence>
<reference evidence="6 7" key="1">
    <citation type="submission" date="2015-03" db="EMBL/GenBank/DDBJ databases">
        <title>Draft Genome Sequence of Burkholderia andropogonis type strain ICMP2807, isolated from Sorghum bicolor.</title>
        <authorList>
            <person name="Lopes-Santos L."/>
            <person name="Castro D.B."/>
            <person name="Ottoboni L.M."/>
            <person name="Park D."/>
            <person name="Weirc B.S."/>
            <person name="Destefano S.A."/>
        </authorList>
    </citation>
    <scope>NUCLEOTIDE SEQUENCE [LARGE SCALE GENOMIC DNA]</scope>
    <source>
        <strain evidence="6 7">ICMP2807</strain>
    </source>
</reference>
<evidence type="ECO:0000256" key="3">
    <source>
        <dbReference type="ARBA" id="ARBA00023004"/>
    </source>
</evidence>
<proteinExistence type="predicted"/>
<dbReference type="GO" id="GO:0046872">
    <property type="term" value="F:metal ion binding"/>
    <property type="evidence" value="ECO:0007669"/>
    <property type="project" value="UniProtKB-KW"/>
</dbReference>
<dbReference type="PROSITE" id="PS51296">
    <property type="entry name" value="RIESKE"/>
    <property type="match status" value="1"/>
</dbReference>
<dbReference type="STRING" id="28092.WM40_20895"/>
<dbReference type="Proteomes" id="UP000033618">
    <property type="component" value="Unassembled WGS sequence"/>
</dbReference>
<dbReference type="InterPro" id="IPR036922">
    <property type="entry name" value="Rieske_2Fe-2S_sf"/>
</dbReference>
<dbReference type="RefSeq" id="WP_046153856.1">
    <property type="nucleotide sequence ID" value="NZ_CADFGU010000004.1"/>
</dbReference>
<dbReference type="CDD" id="cd03467">
    <property type="entry name" value="Rieske"/>
    <property type="match status" value="1"/>
</dbReference>
<evidence type="ECO:0000259" key="5">
    <source>
        <dbReference type="PROSITE" id="PS51296"/>
    </source>
</evidence>
<dbReference type="InterPro" id="IPR017941">
    <property type="entry name" value="Rieske_2Fe-2S"/>
</dbReference>
<gene>
    <name evidence="6" type="ORF">WM40_20895</name>
</gene>
<name>A0A0F5JVG1_9BURK</name>
<dbReference type="OrthoDB" id="9794779at2"/>